<dbReference type="InterPro" id="IPR017802">
    <property type="entry name" value="VWFA-rel_acidobac-type"/>
</dbReference>
<dbReference type="CDD" id="cd00198">
    <property type="entry name" value="vWFA"/>
    <property type="match status" value="1"/>
</dbReference>
<dbReference type="Gene3D" id="3.40.50.410">
    <property type="entry name" value="von Willebrand factor, type A domain"/>
    <property type="match status" value="1"/>
</dbReference>
<dbReference type="EMBL" id="CP121196">
    <property type="protein sequence ID" value="XBH16877.1"/>
    <property type="molecule type" value="Genomic_DNA"/>
</dbReference>
<feature type="signal peptide" evidence="1">
    <location>
        <begin position="1"/>
        <end position="25"/>
    </location>
</feature>
<dbReference type="InterPro" id="IPR036465">
    <property type="entry name" value="vWFA_dom_sf"/>
</dbReference>
<dbReference type="RefSeq" id="WP_348262107.1">
    <property type="nucleotide sequence ID" value="NZ_CP121196.1"/>
</dbReference>
<dbReference type="NCBIfam" id="TIGR03436">
    <property type="entry name" value="acidobact_VWFA"/>
    <property type="match status" value="1"/>
</dbReference>
<dbReference type="SUPFAM" id="SSF53300">
    <property type="entry name" value="vWA-like"/>
    <property type="match status" value="1"/>
</dbReference>
<name>A0AAU7DIG5_9BACT</name>
<accession>A0AAU7DIG5</accession>
<gene>
    <name evidence="2" type="ORF">P8935_20165</name>
</gene>
<keyword evidence="1" id="KW-0732">Signal</keyword>
<organism evidence="2">
    <name type="scientific">Telmatobacter sp. DSM 110680</name>
    <dbReference type="NCBI Taxonomy" id="3036704"/>
    <lineage>
        <taxon>Bacteria</taxon>
        <taxon>Pseudomonadati</taxon>
        <taxon>Acidobacteriota</taxon>
        <taxon>Terriglobia</taxon>
        <taxon>Terriglobales</taxon>
        <taxon>Acidobacteriaceae</taxon>
        <taxon>Telmatobacter</taxon>
    </lineage>
</organism>
<evidence type="ECO:0000313" key="2">
    <source>
        <dbReference type="EMBL" id="XBH16877.1"/>
    </source>
</evidence>
<proteinExistence type="predicted"/>
<dbReference type="AlphaFoldDB" id="A0AAU7DIG5"/>
<protein>
    <submittedName>
        <fullName evidence="2">VWA domain-containing protein</fullName>
    </submittedName>
</protein>
<reference evidence="2" key="1">
    <citation type="submission" date="2023-03" db="EMBL/GenBank/DDBJ databases">
        <title>Edaphobacter sp.</title>
        <authorList>
            <person name="Huber K.J."/>
            <person name="Papendorf J."/>
            <person name="Pilke C."/>
            <person name="Bunk B."/>
            <person name="Sproeer C."/>
            <person name="Pester M."/>
        </authorList>
    </citation>
    <scope>NUCLEOTIDE SEQUENCE</scope>
    <source>
        <strain evidence="2">DSM 110680</strain>
    </source>
</reference>
<sequence>MERALFRILVAIALGTYGLPTLAQAPDTRTNAATPNLSTQTSLVVVPVLVRDKTGKLVFTLKAEDFVLTDDGVPQKLMMEQDSGGEPLALVVVVETGGAGAREFEQLGPLPKLLDTVVGSVPHKIAVVAFDSEPHLVQHFTPRVDVAAQAIGNLTPGCSRQHHMENCEAPGSVHDLTTADNGAAILDGLGSAVDLLRDQPPGYRRAILLISETLDRGSNIKIEDAVRAISDTNTAIYSIAYSTPKSEAVHYAYRELPIQADGSLSNAYPNPPHGCMGKETDPDPDLTHSKLAQAYDCLVQLAPPLGLAKMAAIAASNGLRRNVPETIAHLTGGEYFKLTDAKSLERSLETISNHLPNRYILTFHPQSPNPGLHVIALRVLNYANLVVTARSGYWANGTGVATDPVFGQR</sequence>
<evidence type="ECO:0000256" key="1">
    <source>
        <dbReference type="SAM" id="SignalP"/>
    </source>
</evidence>
<feature type="chain" id="PRO_5043986102" evidence="1">
    <location>
        <begin position="26"/>
        <end position="409"/>
    </location>
</feature>